<keyword evidence="2 4" id="KW-0238">DNA-binding</keyword>
<evidence type="ECO:0000256" key="2">
    <source>
        <dbReference type="ARBA" id="ARBA00023125"/>
    </source>
</evidence>
<evidence type="ECO:0000256" key="3">
    <source>
        <dbReference type="ARBA" id="ARBA00023172"/>
    </source>
</evidence>
<dbReference type="Gene3D" id="1.10.443.10">
    <property type="entry name" value="Intergrase catalytic core"/>
    <property type="match status" value="1"/>
</dbReference>
<feature type="domain" description="Tyr recombinase" evidence="5">
    <location>
        <begin position="203"/>
        <end position="394"/>
    </location>
</feature>
<evidence type="ECO:0000259" key="5">
    <source>
        <dbReference type="PROSITE" id="PS51898"/>
    </source>
</evidence>
<evidence type="ECO:0000259" key="6">
    <source>
        <dbReference type="PROSITE" id="PS51900"/>
    </source>
</evidence>
<comment type="caution">
    <text evidence="7">The sequence shown here is derived from an EMBL/GenBank/DDBJ whole genome shotgun (WGS) entry which is preliminary data.</text>
</comment>
<dbReference type="InterPro" id="IPR044068">
    <property type="entry name" value="CB"/>
</dbReference>
<dbReference type="PANTHER" id="PTHR30349">
    <property type="entry name" value="PHAGE INTEGRASE-RELATED"/>
    <property type="match status" value="1"/>
</dbReference>
<dbReference type="GO" id="GO:0003677">
    <property type="term" value="F:DNA binding"/>
    <property type="evidence" value="ECO:0007669"/>
    <property type="project" value="UniProtKB-UniRule"/>
</dbReference>
<dbReference type="PROSITE" id="PS51898">
    <property type="entry name" value="TYR_RECOMBINASE"/>
    <property type="match status" value="1"/>
</dbReference>
<reference evidence="7" key="1">
    <citation type="submission" date="2023-03" db="EMBL/GenBank/DDBJ databases">
        <title>Bacterial isolates from washroom surfaces on a university campus.</title>
        <authorList>
            <person name="Holman D.B."/>
            <person name="Gzyl K.E."/>
            <person name="Taheri A.E."/>
        </authorList>
    </citation>
    <scope>NUCLEOTIDE SEQUENCE</scope>
    <source>
        <strain evidence="7">RD03</strain>
    </source>
</reference>
<evidence type="ECO:0000256" key="4">
    <source>
        <dbReference type="PROSITE-ProRule" id="PRU01248"/>
    </source>
</evidence>
<dbReference type="PANTHER" id="PTHR30349:SF41">
    <property type="entry name" value="INTEGRASE_RECOMBINASE PROTEIN MJ0367-RELATED"/>
    <property type="match status" value="1"/>
</dbReference>
<dbReference type="RefSeq" id="WP_280618063.1">
    <property type="nucleotide sequence ID" value="NZ_JAROYP010000014.1"/>
</dbReference>
<dbReference type="AlphaFoldDB" id="A0AAW6SWW2"/>
<feature type="domain" description="Core-binding (CB)" evidence="6">
    <location>
        <begin position="70"/>
        <end position="180"/>
    </location>
</feature>
<comment type="similarity">
    <text evidence="1">Belongs to the 'phage' integrase family.</text>
</comment>
<proteinExistence type="inferred from homology"/>
<gene>
    <name evidence="7" type="ORF">P5X88_20715</name>
</gene>
<sequence>MRNLSLFENYYIERVVVIIITDLEKREYQTLLIQNTTTTLLIKEMQKEDYLKELQLLNEKNERNREFEFTDFSDLEMIYYYIHRKTHIRDDRNKTNGTKTEYLRTLVQFYKYIEKNYSFLKKDVPDFIKGEGLKNLRPRHIHRFHEYWSTAPLGKKGKPYSPATIQSKSAILKAFLRWLYVVGYVQYPLQEKILDASISDHEIPNKDLYPEEAFQIINFYKEHPINYALLTTLMITGLRIAEIAKAKWKDISYDVSTGDFWLEGYGKRNKPFLKRISPIYFERIKQYRKRRRLSTVIDKKDETPLFSDRNQRHYSTKNLSNYIIKIILDTNLPILDGRSNNITPHSFRHAFAIYLYRQGADLYTIQKELGHSDPKTTERYLEKIIKRENSAGFFIKDNDF</sequence>
<evidence type="ECO:0000313" key="7">
    <source>
        <dbReference type="EMBL" id="MDH5163359.1"/>
    </source>
</evidence>
<organism evidence="7 8">
    <name type="scientific">Heyndrickxia oleronia</name>
    <dbReference type="NCBI Taxonomy" id="38875"/>
    <lineage>
        <taxon>Bacteria</taxon>
        <taxon>Bacillati</taxon>
        <taxon>Bacillota</taxon>
        <taxon>Bacilli</taxon>
        <taxon>Bacillales</taxon>
        <taxon>Bacillaceae</taxon>
        <taxon>Heyndrickxia</taxon>
    </lineage>
</organism>
<keyword evidence="3" id="KW-0233">DNA recombination</keyword>
<accession>A0AAW6SWW2</accession>
<dbReference type="SUPFAM" id="SSF56349">
    <property type="entry name" value="DNA breaking-rejoining enzymes"/>
    <property type="match status" value="1"/>
</dbReference>
<dbReference type="InterPro" id="IPR050090">
    <property type="entry name" value="Tyrosine_recombinase_XerCD"/>
</dbReference>
<protein>
    <submittedName>
        <fullName evidence="7">Site-specific integrase</fullName>
    </submittedName>
</protein>
<dbReference type="CDD" id="cd00397">
    <property type="entry name" value="DNA_BRE_C"/>
    <property type="match status" value="1"/>
</dbReference>
<dbReference type="GO" id="GO:0015074">
    <property type="term" value="P:DNA integration"/>
    <property type="evidence" value="ECO:0007669"/>
    <property type="project" value="InterPro"/>
</dbReference>
<dbReference type="Proteomes" id="UP001159179">
    <property type="component" value="Unassembled WGS sequence"/>
</dbReference>
<dbReference type="InterPro" id="IPR002104">
    <property type="entry name" value="Integrase_catalytic"/>
</dbReference>
<dbReference type="Gene3D" id="1.10.150.130">
    <property type="match status" value="1"/>
</dbReference>
<dbReference type="InterPro" id="IPR010998">
    <property type="entry name" value="Integrase_recombinase_N"/>
</dbReference>
<evidence type="ECO:0000256" key="1">
    <source>
        <dbReference type="ARBA" id="ARBA00008857"/>
    </source>
</evidence>
<dbReference type="PROSITE" id="PS51900">
    <property type="entry name" value="CB"/>
    <property type="match status" value="1"/>
</dbReference>
<dbReference type="InterPro" id="IPR011010">
    <property type="entry name" value="DNA_brk_join_enz"/>
</dbReference>
<dbReference type="EMBL" id="JAROYP010000014">
    <property type="protein sequence ID" value="MDH5163359.1"/>
    <property type="molecule type" value="Genomic_DNA"/>
</dbReference>
<dbReference type="InterPro" id="IPR013762">
    <property type="entry name" value="Integrase-like_cat_sf"/>
</dbReference>
<dbReference type="Pfam" id="PF00589">
    <property type="entry name" value="Phage_integrase"/>
    <property type="match status" value="1"/>
</dbReference>
<evidence type="ECO:0000313" key="8">
    <source>
        <dbReference type="Proteomes" id="UP001159179"/>
    </source>
</evidence>
<name>A0AAW6SWW2_9BACI</name>
<dbReference type="GO" id="GO:0006310">
    <property type="term" value="P:DNA recombination"/>
    <property type="evidence" value="ECO:0007669"/>
    <property type="project" value="UniProtKB-KW"/>
</dbReference>